<keyword evidence="2" id="KW-1185">Reference proteome</keyword>
<organism evidence="1 2">
    <name type="scientific">Dyadobacter psychrotolerans</name>
    <dbReference type="NCBI Taxonomy" id="2541721"/>
    <lineage>
        <taxon>Bacteria</taxon>
        <taxon>Pseudomonadati</taxon>
        <taxon>Bacteroidota</taxon>
        <taxon>Cytophagia</taxon>
        <taxon>Cytophagales</taxon>
        <taxon>Spirosomataceae</taxon>
        <taxon>Dyadobacter</taxon>
    </lineage>
</organism>
<dbReference type="Proteomes" id="UP000294850">
    <property type="component" value="Unassembled WGS sequence"/>
</dbReference>
<name>A0A4R5DMA2_9BACT</name>
<gene>
    <name evidence="1" type="ORF">E0F88_12910</name>
</gene>
<dbReference type="EMBL" id="SMFL01000004">
    <property type="protein sequence ID" value="TDE15406.1"/>
    <property type="molecule type" value="Genomic_DNA"/>
</dbReference>
<proteinExistence type="predicted"/>
<evidence type="ECO:0000313" key="2">
    <source>
        <dbReference type="Proteomes" id="UP000294850"/>
    </source>
</evidence>
<comment type="caution">
    <text evidence="1">The sequence shown here is derived from an EMBL/GenBank/DDBJ whole genome shotgun (WGS) entry which is preliminary data.</text>
</comment>
<dbReference type="RefSeq" id="WP_131958669.1">
    <property type="nucleotide sequence ID" value="NZ_SMFL01000004.1"/>
</dbReference>
<sequence>MKKHIICNYKNGALLFCTAEVFETKKAFEILEVFNTQNLRSICEPDGANRFRIVGKMNLYYDPFVHSAMTWAEVLAKMTVTMDALEKDLAPYFGADLKRNISPYINLKK</sequence>
<reference evidence="1 2" key="1">
    <citation type="submission" date="2019-03" db="EMBL/GenBank/DDBJ databases">
        <title>Dyadobacter AR-3-6 sp. nov., isolated from arctic soil.</title>
        <authorList>
            <person name="Chaudhary D.K."/>
        </authorList>
    </citation>
    <scope>NUCLEOTIDE SEQUENCE [LARGE SCALE GENOMIC DNA]</scope>
    <source>
        <strain evidence="1 2">AR-3-6</strain>
    </source>
</reference>
<dbReference type="AlphaFoldDB" id="A0A4R5DMA2"/>
<evidence type="ECO:0000313" key="1">
    <source>
        <dbReference type="EMBL" id="TDE15406.1"/>
    </source>
</evidence>
<dbReference type="OrthoDB" id="960143at2"/>
<protein>
    <submittedName>
        <fullName evidence="1">Uncharacterized protein</fullName>
    </submittedName>
</protein>
<accession>A0A4R5DMA2</accession>